<evidence type="ECO:0000256" key="16">
    <source>
        <dbReference type="ARBA" id="ARBA00049209"/>
    </source>
</evidence>
<evidence type="ECO:0000256" key="17">
    <source>
        <dbReference type="HAMAP-Rule" id="MF_03157"/>
    </source>
</evidence>
<dbReference type="InterPro" id="IPR029056">
    <property type="entry name" value="Ribokinase-like"/>
</dbReference>
<dbReference type="InterPro" id="IPR036652">
    <property type="entry name" value="YjeF_N_dom_sf"/>
</dbReference>
<gene>
    <name evidence="21" type="ORF">MONBRDRAFT_26614</name>
</gene>
<dbReference type="InterPro" id="IPR004443">
    <property type="entry name" value="YjeF_N_dom"/>
</dbReference>
<proteinExistence type="inferred from homology"/>
<dbReference type="GO" id="GO:0005524">
    <property type="term" value="F:ATP binding"/>
    <property type="evidence" value="ECO:0007669"/>
    <property type="project" value="UniProtKB-KW"/>
</dbReference>
<feature type="binding site" evidence="18">
    <location>
        <position position="209"/>
    </location>
    <ligand>
        <name>K(+)</name>
        <dbReference type="ChEBI" id="CHEBI:29103"/>
    </ligand>
</feature>
<evidence type="ECO:0000256" key="12">
    <source>
        <dbReference type="ARBA" id="ARBA00023239"/>
    </source>
</evidence>
<dbReference type="PIRSF" id="PIRSF017184">
    <property type="entry name" value="Nnr"/>
    <property type="match status" value="1"/>
</dbReference>
<comment type="function">
    <text evidence="14">Bifunctional enzyme that catalyzes the epimerization of the S- and R-forms of NAD(P)HX and the dehydration of the S-form of NAD(P)HX at the expense of ADP, which is converted to AMP. This allows the repair of both epimers of NAD(P)HX, a damaged form of NAD(P)H that is a result of enzymatic or heat-dependent hydration.</text>
</comment>
<comment type="caution">
    <text evidence="18">Lacks conserved residue(s) required for the propagation of feature annotation.</text>
</comment>
<feature type="binding site" evidence="18">
    <location>
        <position position="106"/>
    </location>
    <ligand>
        <name>K(+)</name>
        <dbReference type="ChEBI" id="CHEBI:29103"/>
    </ligand>
</feature>
<dbReference type="HAMAP" id="MF_01965">
    <property type="entry name" value="NADHX_dehydratase"/>
    <property type="match status" value="1"/>
</dbReference>
<dbReference type="SUPFAM" id="SSF53613">
    <property type="entry name" value="Ribokinase-like"/>
    <property type="match status" value="1"/>
</dbReference>
<keyword evidence="6 17" id="KW-0547">Nucleotide-binding</keyword>
<organism evidence="21 22">
    <name type="scientific">Monosiga brevicollis</name>
    <name type="common">Choanoflagellate</name>
    <dbReference type="NCBI Taxonomy" id="81824"/>
    <lineage>
        <taxon>Eukaryota</taxon>
        <taxon>Choanoflagellata</taxon>
        <taxon>Craspedida</taxon>
        <taxon>Salpingoecidae</taxon>
        <taxon>Monosiga</taxon>
    </lineage>
</organism>
<evidence type="ECO:0000256" key="1">
    <source>
        <dbReference type="ARBA" id="ARBA00000013"/>
    </source>
</evidence>
<comment type="catalytic activity">
    <reaction evidence="15">
        <text>(6S)-NADHX + ADP = AMP + phosphate + NADH + H(+)</text>
        <dbReference type="Rhea" id="RHEA:32223"/>
        <dbReference type="ChEBI" id="CHEBI:15378"/>
        <dbReference type="ChEBI" id="CHEBI:43474"/>
        <dbReference type="ChEBI" id="CHEBI:57945"/>
        <dbReference type="ChEBI" id="CHEBI:64074"/>
        <dbReference type="ChEBI" id="CHEBI:456215"/>
        <dbReference type="ChEBI" id="CHEBI:456216"/>
        <dbReference type="EC" id="4.2.1.136"/>
    </reaction>
</comment>
<reference evidence="21 22" key="1">
    <citation type="journal article" date="2008" name="Nature">
        <title>The genome of the choanoflagellate Monosiga brevicollis and the origin of metazoans.</title>
        <authorList>
            <consortium name="JGI Sequencing"/>
            <person name="King N."/>
            <person name="Westbrook M.J."/>
            <person name="Young S.L."/>
            <person name="Kuo A."/>
            <person name="Abedin M."/>
            <person name="Chapman J."/>
            <person name="Fairclough S."/>
            <person name="Hellsten U."/>
            <person name="Isogai Y."/>
            <person name="Letunic I."/>
            <person name="Marr M."/>
            <person name="Pincus D."/>
            <person name="Putnam N."/>
            <person name="Rokas A."/>
            <person name="Wright K.J."/>
            <person name="Zuzow R."/>
            <person name="Dirks W."/>
            <person name="Good M."/>
            <person name="Goodstein D."/>
            <person name="Lemons D."/>
            <person name="Li W."/>
            <person name="Lyons J.B."/>
            <person name="Morris A."/>
            <person name="Nichols S."/>
            <person name="Richter D.J."/>
            <person name="Salamov A."/>
            <person name="Bork P."/>
            <person name="Lim W.A."/>
            <person name="Manning G."/>
            <person name="Miller W.T."/>
            <person name="McGinnis W."/>
            <person name="Shapiro H."/>
            <person name="Tjian R."/>
            <person name="Grigoriev I.V."/>
            <person name="Rokhsar D."/>
        </authorList>
    </citation>
    <scope>NUCLEOTIDE SEQUENCE [LARGE SCALE GENOMIC DNA]</scope>
    <source>
        <strain evidence="22">MX1 / ATCC 50154</strain>
    </source>
</reference>
<keyword evidence="7 17" id="KW-0067">ATP-binding</keyword>
<dbReference type="GeneID" id="5892460"/>
<evidence type="ECO:0000313" key="21">
    <source>
        <dbReference type="EMBL" id="EDQ87953.1"/>
    </source>
</evidence>
<comment type="cofactor">
    <cofactor evidence="17">
        <name>Mg(2+)</name>
        <dbReference type="ChEBI" id="CHEBI:18420"/>
    </cofactor>
</comment>
<evidence type="ECO:0000256" key="9">
    <source>
        <dbReference type="ARBA" id="ARBA00022958"/>
    </source>
</evidence>
<dbReference type="Gene3D" id="3.40.1190.20">
    <property type="match status" value="2"/>
</dbReference>
<evidence type="ECO:0000256" key="5">
    <source>
        <dbReference type="ARBA" id="ARBA00022723"/>
    </source>
</evidence>
<dbReference type="OMA" id="NAHKGDY"/>
<evidence type="ECO:0000256" key="4">
    <source>
        <dbReference type="ARBA" id="ARBA00009524"/>
    </source>
</evidence>
<evidence type="ECO:0000256" key="15">
    <source>
        <dbReference type="ARBA" id="ARBA00048238"/>
    </source>
</evidence>
<dbReference type="InterPro" id="IPR030677">
    <property type="entry name" value="Nnr"/>
</dbReference>
<evidence type="ECO:0000256" key="18">
    <source>
        <dbReference type="HAMAP-Rule" id="MF_03159"/>
    </source>
</evidence>
<comment type="cofactor">
    <cofactor evidence="18">
        <name>K(+)</name>
        <dbReference type="ChEBI" id="CHEBI:29103"/>
    </cofactor>
    <text evidence="18">Binds 1 potassium ion per subunit.</text>
</comment>
<comment type="catalytic activity">
    <reaction evidence="17">
        <text>(6S)-NADHX + ATP = ADP + phosphate + NADH + H(+)</text>
        <dbReference type="Rhea" id="RHEA:19017"/>
        <dbReference type="ChEBI" id="CHEBI:15378"/>
        <dbReference type="ChEBI" id="CHEBI:30616"/>
        <dbReference type="ChEBI" id="CHEBI:43474"/>
        <dbReference type="ChEBI" id="CHEBI:57945"/>
        <dbReference type="ChEBI" id="CHEBI:64074"/>
        <dbReference type="ChEBI" id="CHEBI:456216"/>
        <dbReference type="EC" id="4.2.1.93"/>
    </reaction>
</comment>
<dbReference type="Pfam" id="PF03853">
    <property type="entry name" value="YjeF_N"/>
    <property type="match status" value="1"/>
</dbReference>
<dbReference type="PANTHER" id="PTHR12592:SF0">
    <property type="entry name" value="ATP-DEPENDENT (S)-NAD(P)H-HYDRATE DEHYDRATASE"/>
    <property type="match status" value="1"/>
</dbReference>
<evidence type="ECO:0000256" key="3">
    <source>
        <dbReference type="ARBA" id="ARBA00006001"/>
    </source>
</evidence>
<evidence type="ECO:0000256" key="8">
    <source>
        <dbReference type="ARBA" id="ARBA00022857"/>
    </source>
</evidence>
<evidence type="ECO:0000256" key="6">
    <source>
        <dbReference type="ARBA" id="ARBA00022741"/>
    </source>
</evidence>
<feature type="binding site" evidence="18">
    <location>
        <position position="206"/>
    </location>
    <ligand>
        <name>(6S)-NADPHX</name>
        <dbReference type="ChEBI" id="CHEBI:64076"/>
    </ligand>
</feature>
<keyword evidence="11 18" id="KW-0413">Isomerase</keyword>
<keyword evidence="17" id="KW-0597">Phosphoprotein</keyword>
<comment type="catalytic activity">
    <reaction evidence="16">
        <text>(6S)-NADPHX + ADP = AMP + phosphate + NADPH + H(+)</text>
        <dbReference type="Rhea" id="RHEA:32235"/>
        <dbReference type="ChEBI" id="CHEBI:15378"/>
        <dbReference type="ChEBI" id="CHEBI:43474"/>
        <dbReference type="ChEBI" id="CHEBI:57783"/>
        <dbReference type="ChEBI" id="CHEBI:64076"/>
        <dbReference type="ChEBI" id="CHEBI:456215"/>
        <dbReference type="ChEBI" id="CHEBI:456216"/>
        <dbReference type="EC" id="4.2.1.136"/>
    </reaction>
</comment>
<dbReference type="RefSeq" id="XP_001747029.1">
    <property type="nucleotide sequence ID" value="XM_001746977.1"/>
</dbReference>
<comment type="function">
    <text evidence="17">Catalyzes the dehydration of the S-form of NAD(P)HX at the expense of ATP, which is converted to ADP. Together with NAD(P)HX epimerase, which catalyzes the epimerization of the S- and R-forms, the enzyme allows the repair of both epimers of NAD(P)HX, a damaged form of NAD(P)H that is a result of enzymatic or heat-dependent hydration.</text>
</comment>
<feature type="binding site" evidence="17">
    <location>
        <begin position="428"/>
        <end position="432"/>
    </location>
    <ligand>
        <name>ATP</name>
        <dbReference type="ChEBI" id="CHEBI:30616"/>
    </ligand>
</feature>
<feature type="domain" description="YjeF C-terminal" evidence="19">
    <location>
        <begin position="276"/>
        <end position="516"/>
    </location>
</feature>
<evidence type="ECO:0000313" key="22">
    <source>
        <dbReference type="Proteomes" id="UP000001357"/>
    </source>
</evidence>
<dbReference type="Proteomes" id="UP000001357">
    <property type="component" value="Unassembled WGS sequence"/>
</dbReference>
<dbReference type="PROSITE" id="PS51385">
    <property type="entry name" value="YJEF_N"/>
    <property type="match status" value="1"/>
</dbReference>
<feature type="binding site" evidence="18">
    <location>
        <begin position="175"/>
        <end position="181"/>
    </location>
    <ligand>
        <name>(6S)-NADPHX</name>
        <dbReference type="ChEBI" id="CHEBI:64076"/>
    </ligand>
</feature>
<keyword evidence="8" id="KW-0521">NADP</keyword>
<dbReference type="AlphaFoldDB" id="A9V2V7"/>
<dbReference type="GO" id="GO:0046496">
    <property type="term" value="P:nicotinamide nucleotide metabolic process"/>
    <property type="evidence" value="ECO:0007669"/>
    <property type="project" value="UniProtKB-UniRule"/>
</dbReference>
<name>A9V2V7_MONBE</name>
<evidence type="ECO:0000256" key="7">
    <source>
        <dbReference type="ARBA" id="ARBA00022840"/>
    </source>
</evidence>
<dbReference type="InParanoid" id="A9V2V7"/>
<comment type="catalytic activity">
    <reaction evidence="17">
        <text>(6S)-NADPHX + ATP = ADP + phosphate + NADPH + H(+)</text>
        <dbReference type="Rhea" id="RHEA:32231"/>
        <dbReference type="ChEBI" id="CHEBI:15378"/>
        <dbReference type="ChEBI" id="CHEBI:30616"/>
        <dbReference type="ChEBI" id="CHEBI:43474"/>
        <dbReference type="ChEBI" id="CHEBI:57783"/>
        <dbReference type="ChEBI" id="CHEBI:64076"/>
        <dbReference type="ChEBI" id="CHEBI:456216"/>
        <dbReference type="EC" id="4.2.1.93"/>
    </reaction>
</comment>
<evidence type="ECO:0000256" key="13">
    <source>
        <dbReference type="ARBA" id="ARBA00023268"/>
    </source>
</evidence>
<dbReference type="SUPFAM" id="SSF64153">
    <property type="entry name" value="YjeF N-terminal domain-like"/>
    <property type="match status" value="1"/>
</dbReference>
<dbReference type="PROSITE" id="PS01050">
    <property type="entry name" value="YJEF_C_2"/>
    <property type="match status" value="1"/>
</dbReference>
<comment type="similarity">
    <text evidence="3">In the N-terminal section; belongs to the NnrE/AIBP family.</text>
</comment>
<dbReference type="GO" id="GO:0052855">
    <property type="term" value="F:ADP-dependent NAD(P)H-hydrate dehydratase activity"/>
    <property type="evidence" value="ECO:0000318"/>
    <property type="project" value="GO_Central"/>
</dbReference>
<dbReference type="PANTHER" id="PTHR12592">
    <property type="entry name" value="ATP-DEPENDENT (S)-NAD(P)H-HYDRATE DEHYDRATASE FAMILY MEMBER"/>
    <property type="match status" value="1"/>
</dbReference>
<dbReference type="Gene3D" id="3.40.50.10260">
    <property type="entry name" value="YjeF N-terminal domain"/>
    <property type="match status" value="1"/>
</dbReference>
<dbReference type="STRING" id="81824.A9V2V7"/>
<dbReference type="EC" id="5.1.99.6" evidence="18"/>
<dbReference type="NCBIfam" id="TIGR00197">
    <property type="entry name" value="yjeF_nterm"/>
    <property type="match status" value="1"/>
</dbReference>
<dbReference type="FunFam" id="3.40.50.10260:FF:000015">
    <property type="entry name" value="Multifunctional fusion protein"/>
    <property type="match status" value="1"/>
</dbReference>
<feature type="binding site" evidence="17">
    <location>
        <begin position="391"/>
        <end position="397"/>
    </location>
    <ligand>
        <name>(6S)-NADPHX</name>
        <dbReference type="ChEBI" id="CHEBI:64076"/>
    </ligand>
</feature>
<dbReference type="PROSITE" id="PS51383">
    <property type="entry name" value="YJEF_C_3"/>
    <property type="match status" value="1"/>
</dbReference>
<evidence type="ECO:0000256" key="11">
    <source>
        <dbReference type="ARBA" id="ARBA00023235"/>
    </source>
</evidence>
<keyword evidence="13" id="KW-0511">Multifunctional enzyme</keyword>
<comment type="similarity">
    <text evidence="18">Belongs to the NnrE/AIBP family.</text>
</comment>
<feature type="binding site" evidence="17">
    <location>
        <position position="359"/>
    </location>
    <ligand>
        <name>(6S)-NADPHX</name>
        <dbReference type="ChEBI" id="CHEBI:64076"/>
    </ligand>
</feature>
<evidence type="ECO:0000256" key="2">
    <source>
        <dbReference type="ARBA" id="ARBA00000909"/>
    </source>
</evidence>
<feature type="domain" description="YjeF N-terminal" evidence="20">
    <location>
        <begin position="57"/>
        <end position="263"/>
    </location>
</feature>
<dbReference type="CDD" id="cd01171">
    <property type="entry name" value="YXKO-related"/>
    <property type="match status" value="1"/>
</dbReference>
<protein>
    <recommendedName>
        <fullName evidence="17 18">Multifunctional fusion protein</fullName>
    </recommendedName>
    <domain>
        <recommendedName>
            <fullName evidence="17">ATP-dependent (S)-NAD(P)H-hydrate dehydratase</fullName>
            <ecNumber evidence="17">4.2.1.93</ecNumber>
        </recommendedName>
        <alternativeName>
            <fullName evidence="17">ATP-dependent NAD(P)HX dehydratase</fullName>
        </alternativeName>
    </domain>
    <domain>
        <recommendedName>
            <fullName evidence="18">NAD(P)H-hydrate epimerase</fullName>
            <ecNumber evidence="18">5.1.99.6</ecNumber>
        </recommendedName>
        <alternativeName>
            <fullName evidence="18">NAD(P)HX epimerase</fullName>
        </alternativeName>
    </domain>
</protein>
<dbReference type="NCBIfam" id="TIGR00196">
    <property type="entry name" value="yjeF_cterm"/>
    <property type="match status" value="1"/>
</dbReference>
<dbReference type="GO" id="GO:0047453">
    <property type="term" value="F:ATP-dependent NAD(P)H-hydrate dehydratase activity"/>
    <property type="evidence" value="ECO:0007669"/>
    <property type="project" value="UniProtKB-UniRule"/>
</dbReference>
<feature type="binding site" evidence="18">
    <location>
        <position position="171"/>
    </location>
    <ligand>
        <name>K(+)</name>
        <dbReference type="ChEBI" id="CHEBI:29103"/>
    </ligand>
</feature>
<evidence type="ECO:0000259" key="20">
    <source>
        <dbReference type="PROSITE" id="PS51385"/>
    </source>
</evidence>
<dbReference type="GO" id="GO:0052856">
    <property type="term" value="F:NAD(P)HX epimerase activity"/>
    <property type="evidence" value="ECO:0000318"/>
    <property type="project" value="GO_Central"/>
</dbReference>
<comment type="similarity">
    <text evidence="17">Belongs to the NnrD/CARKD family.</text>
</comment>
<sequence>MAHAAHHIARAYPPHGRLASFCAGGESVGEAACEGDEYRDFAFTPLLPTRLYTAAQVRDNEARAAKEMNISMPDLMHRAGSAAYELLTFARREARHITLLIGKGNNGGDAYIVGQRALENGLTVHAAQVGDPEKLKGDALNAYKRFVELGGVVQPLDEHFVIPSETQAIVDGLFGIGLDRDIAPGPFRRAIEQANAHPSALRLAIDIPSGILADTGKVAGVAFQADVTVTFIACKKGLLTAKAPDYVGRLYYAPLDVRQAFENLVTCTIERVSYQSLLRDDRLLALRPMTAHKGSFGKAILVGGYKGMPGAIRMAGEACQRVGAGLVRVVTHTQSLAPVAIGRPELMVEGLDEEVLAQSDRPVVLDADALNLLADRVVSEPSRTNWVLTPHPGEAARLLGVSTSEVEQDRFAAARQLQIRYGGVILLKGSGTIVDDGSLVSVVSDGNPGMGSGGMGDTLTGIITGLLAQGLSPSEAARVGAALHARAADEVASTYGERGMLATDLLEPLRHLVNPVRRVRLQTDA</sequence>
<feature type="binding site" evidence="17">
    <location>
        <position position="457"/>
    </location>
    <ligand>
        <name>(6S)-NADPHX</name>
        <dbReference type="ChEBI" id="CHEBI:64076"/>
    </ligand>
</feature>
<comment type="catalytic activity">
    <reaction evidence="2 18">
        <text>(6R)-NADPHX = (6S)-NADPHX</text>
        <dbReference type="Rhea" id="RHEA:32227"/>
        <dbReference type="ChEBI" id="CHEBI:64076"/>
        <dbReference type="ChEBI" id="CHEBI:64077"/>
        <dbReference type="EC" id="5.1.99.6"/>
    </reaction>
</comment>
<comment type="catalytic activity">
    <reaction evidence="1 18">
        <text>(6R)-NADHX = (6S)-NADHX</text>
        <dbReference type="Rhea" id="RHEA:32215"/>
        <dbReference type="ChEBI" id="CHEBI:64074"/>
        <dbReference type="ChEBI" id="CHEBI:64075"/>
        <dbReference type="EC" id="5.1.99.6"/>
    </reaction>
</comment>
<comment type="similarity">
    <text evidence="4">In the C-terminal section; belongs to the NnrD/CARKD family.</text>
</comment>
<accession>A9V2V7</accession>
<dbReference type="Pfam" id="PF01256">
    <property type="entry name" value="Carb_kinase"/>
    <property type="match status" value="1"/>
</dbReference>
<dbReference type="KEGG" id="mbr:MONBRDRAFT_26614"/>
<keyword evidence="12 17" id="KW-0456">Lyase</keyword>
<dbReference type="HAMAP" id="MF_01966">
    <property type="entry name" value="NADHX_epimerase"/>
    <property type="match status" value="1"/>
</dbReference>
<keyword evidence="5 18" id="KW-0479">Metal-binding</keyword>
<feature type="binding site" evidence="17">
    <location>
        <begin position="447"/>
        <end position="456"/>
    </location>
    <ligand>
        <name>ATP</name>
        <dbReference type="ChEBI" id="CHEBI:30616"/>
    </ligand>
</feature>
<keyword evidence="9 18" id="KW-0630">Potassium</keyword>
<keyword evidence="22" id="KW-1185">Reference proteome</keyword>
<feature type="binding site" evidence="18">
    <location>
        <begin position="105"/>
        <end position="109"/>
    </location>
    <ligand>
        <name>(6S)-NADPHX</name>
        <dbReference type="ChEBI" id="CHEBI:64076"/>
    </ligand>
</feature>
<evidence type="ECO:0000256" key="10">
    <source>
        <dbReference type="ARBA" id="ARBA00023027"/>
    </source>
</evidence>
<dbReference type="GO" id="GO:0046872">
    <property type="term" value="F:metal ion binding"/>
    <property type="evidence" value="ECO:0007669"/>
    <property type="project" value="UniProtKB-KW"/>
</dbReference>
<dbReference type="GO" id="GO:0110051">
    <property type="term" value="P:metabolite repair"/>
    <property type="evidence" value="ECO:0000318"/>
    <property type="project" value="GO_Central"/>
</dbReference>
<dbReference type="EC" id="4.2.1.93" evidence="17"/>
<comment type="function">
    <text evidence="18">Catalyzes the epimerization of the S- and R-forms of NAD(P)HX, a damaged form of NAD(P)H that is a result of enzymatic or heat-dependent hydration. This is a prerequisite for the S-specific NAD(P)H-hydrate dehydratase to allow the repair of both epimers of NAD(P)HX.</text>
</comment>
<keyword evidence="10 17" id="KW-0520">NAD</keyword>
<dbReference type="InterPro" id="IPR000631">
    <property type="entry name" value="CARKD"/>
</dbReference>
<dbReference type="InterPro" id="IPR017953">
    <property type="entry name" value="Carbohydrate_kinase_pred_CS"/>
</dbReference>
<dbReference type="EMBL" id="CH991556">
    <property type="protein sequence ID" value="EDQ87953.1"/>
    <property type="molecule type" value="Genomic_DNA"/>
</dbReference>
<evidence type="ECO:0000256" key="14">
    <source>
        <dbReference type="ARBA" id="ARBA00025153"/>
    </source>
</evidence>
<evidence type="ECO:0000259" key="19">
    <source>
        <dbReference type="PROSITE" id="PS51383"/>
    </source>
</evidence>